<dbReference type="InterPro" id="IPR036397">
    <property type="entry name" value="RNaseH_sf"/>
</dbReference>
<feature type="non-terminal residue" evidence="1">
    <location>
        <position position="258"/>
    </location>
</feature>
<accession>A0A3L8S8F2</accession>
<evidence type="ECO:0008006" key="3">
    <source>
        <dbReference type="Google" id="ProtNLM"/>
    </source>
</evidence>
<evidence type="ECO:0000313" key="2">
    <source>
        <dbReference type="Proteomes" id="UP000276834"/>
    </source>
</evidence>
<dbReference type="AlphaFoldDB" id="A0A3L8S8F2"/>
<dbReference type="Proteomes" id="UP000276834">
    <property type="component" value="Unassembled WGS sequence"/>
</dbReference>
<organism evidence="1 2">
    <name type="scientific">Chloebia gouldiae</name>
    <name type="common">Gouldian finch</name>
    <name type="synonym">Erythrura gouldiae</name>
    <dbReference type="NCBI Taxonomy" id="44316"/>
    <lineage>
        <taxon>Eukaryota</taxon>
        <taxon>Metazoa</taxon>
        <taxon>Chordata</taxon>
        <taxon>Craniata</taxon>
        <taxon>Vertebrata</taxon>
        <taxon>Euteleostomi</taxon>
        <taxon>Archelosauria</taxon>
        <taxon>Archosauria</taxon>
        <taxon>Dinosauria</taxon>
        <taxon>Saurischia</taxon>
        <taxon>Theropoda</taxon>
        <taxon>Coelurosauria</taxon>
        <taxon>Aves</taxon>
        <taxon>Neognathae</taxon>
        <taxon>Neoaves</taxon>
        <taxon>Telluraves</taxon>
        <taxon>Australaves</taxon>
        <taxon>Passeriformes</taxon>
        <taxon>Passeroidea</taxon>
        <taxon>Passeridae</taxon>
        <taxon>Chloebia</taxon>
    </lineage>
</organism>
<feature type="non-terminal residue" evidence="1">
    <location>
        <position position="1"/>
    </location>
</feature>
<dbReference type="Gene3D" id="3.30.420.10">
    <property type="entry name" value="Ribonuclease H-like superfamily/Ribonuclease H"/>
    <property type="match status" value="1"/>
</dbReference>
<name>A0A3L8S8F2_CHLGU</name>
<keyword evidence="2" id="KW-1185">Reference proteome</keyword>
<dbReference type="InterPro" id="IPR043502">
    <property type="entry name" value="DNA/RNA_pol_sf"/>
</dbReference>
<dbReference type="PANTHER" id="PTHR33064">
    <property type="entry name" value="POL PROTEIN"/>
    <property type="match status" value="1"/>
</dbReference>
<evidence type="ECO:0000313" key="1">
    <source>
        <dbReference type="EMBL" id="RLV98526.1"/>
    </source>
</evidence>
<dbReference type="PANTHER" id="PTHR33064:SF36">
    <property type="entry name" value="CCHC-TYPE DOMAIN-CONTAINING PROTEIN"/>
    <property type="match status" value="1"/>
</dbReference>
<dbReference type="Gene3D" id="3.10.10.10">
    <property type="entry name" value="HIV Type 1 Reverse Transcriptase, subunit A, domain 1"/>
    <property type="match status" value="1"/>
</dbReference>
<gene>
    <name evidence="1" type="ORF">DV515_00010657</name>
</gene>
<dbReference type="InterPro" id="IPR051320">
    <property type="entry name" value="Viral_Replic_Matur_Polypro"/>
</dbReference>
<comment type="caution">
    <text evidence="1">The sequence shown here is derived from an EMBL/GenBank/DDBJ whole genome shotgun (WGS) entry which is preliminary data.</text>
</comment>
<protein>
    <recommendedName>
        <fullName evidence="3">Reverse transcriptase/retrotransposon-derived protein RNase H-like domain-containing protein</fullName>
    </recommendedName>
</protein>
<dbReference type="SUPFAM" id="SSF56672">
    <property type="entry name" value="DNA/RNA polymerases"/>
    <property type="match status" value="1"/>
</dbReference>
<dbReference type="GO" id="GO:0003676">
    <property type="term" value="F:nucleic acid binding"/>
    <property type="evidence" value="ECO:0007669"/>
    <property type="project" value="InterPro"/>
</dbReference>
<proteinExistence type="predicted"/>
<sequence length="258" mass="29143">DGRAKNALPIQIKIKEGERAVRVKQYPLKKEDREGIGPIIENFLQIGLLKECQSDFNTPILPVKKPDGSYRLVQDLRAVNRVTEDWMLSFASLSTKPARKVLHLNEITPKLDGRTISQGIQELSHFIWGAACQRFRILGTSARRRTGYRVSQKKVQMVRQTVIYLDGSMGEPVIHDCLETIEATYSSRPDLKDIPLEGAETWFTDGSSYVISGKRHAGYVVPTSRKVIGWTLISKHLYTKGCNNRLYSSLGAGNRKRD</sequence>
<reference evidence="1 2" key="1">
    <citation type="journal article" date="2018" name="Proc. R. Soc. B">
        <title>A non-coding region near Follistatin controls head colour polymorphism in the Gouldian finch.</title>
        <authorList>
            <person name="Toomey M.B."/>
            <person name="Marques C.I."/>
            <person name="Andrade P."/>
            <person name="Araujo P.M."/>
            <person name="Sabatino S."/>
            <person name="Gazda M.A."/>
            <person name="Afonso S."/>
            <person name="Lopes R.J."/>
            <person name="Corbo J.C."/>
            <person name="Carneiro M."/>
        </authorList>
    </citation>
    <scope>NUCLEOTIDE SEQUENCE [LARGE SCALE GENOMIC DNA]</scope>
    <source>
        <strain evidence="1">Red01</strain>
        <tissue evidence="1">Muscle</tissue>
    </source>
</reference>
<dbReference type="EMBL" id="QUSF01000040">
    <property type="protein sequence ID" value="RLV98526.1"/>
    <property type="molecule type" value="Genomic_DNA"/>
</dbReference>
<dbReference type="GO" id="GO:0006259">
    <property type="term" value="P:DNA metabolic process"/>
    <property type="evidence" value="ECO:0007669"/>
    <property type="project" value="UniProtKB-ARBA"/>
</dbReference>
<dbReference type="OrthoDB" id="9113925at2759"/>